<reference evidence="3" key="1">
    <citation type="submission" date="2020-08" db="EMBL/GenBank/DDBJ databases">
        <title>Genome public.</title>
        <authorList>
            <person name="Liu C."/>
            <person name="Sun Q."/>
        </authorList>
    </citation>
    <scope>NUCLEOTIDE SEQUENCE</scope>
    <source>
        <strain evidence="3">NSJ-12</strain>
    </source>
</reference>
<dbReference type="RefSeq" id="WP_177668462.1">
    <property type="nucleotide sequence ID" value="NZ_JACRSY010000028.1"/>
</dbReference>
<sequence length="321" mass="35459">MNTSSLKVVAIGGGTGLSTMLRGIKKYTPNITAIVTVSDNGGGSGILREEMNIIPPGDIRNCIVALANTEPVMKQLLQYRFKEGSLKGQNFGNLLLAALADVSGNFEKAVQVTSNVLAITGKVLPVTLEDVQLYATFENGICVKGETQIVDYSKANHIMIEDIRLEPDNPKPAEEVIEAIEDADIILLGPGSLYTSIIPNLLIKEVSEATRKSKAEKVYIANMMSQPGETTGFTIEDHIEELEKFIGKNTLDKVIVNNEDVPEEYLKKYIEDGAHMLMLNDAHPIWQTLKRIEAPLVQVNHEKQFIRHNPNKLAEYIFKDI</sequence>
<evidence type="ECO:0000256" key="2">
    <source>
        <dbReference type="HAMAP-Rule" id="MF_00973"/>
    </source>
</evidence>
<dbReference type="PANTHER" id="PTHR30135">
    <property type="entry name" value="UNCHARACTERIZED PROTEIN YVCK-RELATED"/>
    <property type="match status" value="1"/>
</dbReference>
<evidence type="ECO:0000313" key="3">
    <source>
        <dbReference type="EMBL" id="MBC8580798.1"/>
    </source>
</evidence>
<dbReference type="InterPro" id="IPR002882">
    <property type="entry name" value="CofD"/>
</dbReference>
<dbReference type="CDD" id="cd07187">
    <property type="entry name" value="YvcK_like"/>
    <property type="match status" value="1"/>
</dbReference>
<dbReference type="Proteomes" id="UP000655830">
    <property type="component" value="Unassembled WGS sequence"/>
</dbReference>
<dbReference type="GO" id="GO:0043743">
    <property type="term" value="F:LPPG:FO 2-phospho-L-lactate transferase activity"/>
    <property type="evidence" value="ECO:0007669"/>
    <property type="project" value="InterPro"/>
</dbReference>
<proteinExistence type="inferred from homology"/>
<evidence type="ECO:0000256" key="1">
    <source>
        <dbReference type="ARBA" id="ARBA00022490"/>
    </source>
</evidence>
<dbReference type="EMBL" id="JACRSY010000028">
    <property type="protein sequence ID" value="MBC8580798.1"/>
    <property type="molecule type" value="Genomic_DNA"/>
</dbReference>
<dbReference type="Pfam" id="PF01933">
    <property type="entry name" value="CofD"/>
    <property type="match status" value="1"/>
</dbReference>
<dbReference type="AlphaFoldDB" id="A0A926EIB7"/>
<dbReference type="PANTHER" id="PTHR30135:SF3">
    <property type="entry name" value="GLUCONEOGENESIS FACTOR-RELATED"/>
    <property type="match status" value="1"/>
</dbReference>
<dbReference type="Gene3D" id="3.40.50.10680">
    <property type="entry name" value="CofD-like domains"/>
    <property type="match status" value="1"/>
</dbReference>
<keyword evidence="1 2" id="KW-0963">Cytoplasm</keyword>
<dbReference type="InterPro" id="IPR038136">
    <property type="entry name" value="CofD-like_dom_sf"/>
</dbReference>
<dbReference type="InterPro" id="IPR010119">
    <property type="entry name" value="Gluconeogen_factor"/>
</dbReference>
<dbReference type="GO" id="GO:0008360">
    <property type="term" value="P:regulation of cell shape"/>
    <property type="evidence" value="ECO:0007669"/>
    <property type="project" value="UniProtKB-UniRule"/>
</dbReference>
<dbReference type="SUPFAM" id="SSF142338">
    <property type="entry name" value="CofD-like"/>
    <property type="match status" value="1"/>
</dbReference>
<dbReference type="NCBIfam" id="TIGR01826">
    <property type="entry name" value="CofD_related"/>
    <property type="match status" value="1"/>
</dbReference>
<dbReference type="GO" id="GO:0005737">
    <property type="term" value="C:cytoplasm"/>
    <property type="evidence" value="ECO:0007669"/>
    <property type="project" value="UniProtKB-SubCell"/>
</dbReference>
<comment type="caution">
    <text evidence="3">The sequence shown here is derived from an EMBL/GenBank/DDBJ whole genome shotgun (WGS) entry which is preliminary data.</text>
</comment>
<name>A0A926EIB7_9FIRM</name>
<organism evidence="3 4">
    <name type="scientific">Zhenhengia yiwuensis</name>
    <dbReference type="NCBI Taxonomy" id="2763666"/>
    <lineage>
        <taxon>Bacteria</taxon>
        <taxon>Bacillati</taxon>
        <taxon>Bacillota</taxon>
        <taxon>Clostridia</taxon>
        <taxon>Lachnospirales</taxon>
        <taxon>Lachnospiraceae</taxon>
        <taxon>Zhenhengia</taxon>
    </lineage>
</organism>
<accession>A0A926EIB7</accession>
<comment type="function">
    <text evidence="2">Required for morphogenesis under gluconeogenic growth conditions.</text>
</comment>
<protein>
    <recommendedName>
        <fullName evidence="2">Putative gluconeogenesis factor</fullName>
    </recommendedName>
</protein>
<evidence type="ECO:0000313" key="4">
    <source>
        <dbReference type="Proteomes" id="UP000655830"/>
    </source>
</evidence>
<dbReference type="HAMAP" id="MF_00973">
    <property type="entry name" value="Gluconeogen_factor"/>
    <property type="match status" value="1"/>
</dbReference>
<comment type="subcellular location">
    <subcellularLocation>
        <location evidence="2">Cytoplasm</location>
    </subcellularLocation>
</comment>
<keyword evidence="4" id="KW-1185">Reference proteome</keyword>
<gene>
    <name evidence="3" type="ORF">H8718_14855</name>
</gene>
<comment type="similarity">
    <text evidence="2">Belongs to the gluconeogenesis factor family.</text>
</comment>